<name>A0A3D9Z2K4_9HYPH</name>
<evidence type="ECO:0000256" key="2">
    <source>
        <dbReference type="SAM" id="Phobius"/>
    </source>
</evidence>
<evidence type="ECO:0000313" key="4">
    <source>
        <dbReference type="Proteomes" id="UP000256900"/>
    </source>
</evidence>
<comment type="caution">
    <text evidence="3">The sequence shown here is derived from an EMBL/GenBank/DDBJ whole genome shotgun (WGS) entry which is preliminary data.</text>
</comment>
<organism evidence="3 4">
    <name type="scientific">Methylovirgula ligni</name>
    <dbReference type="NCBI Taxonomy" id="569860"/>
    <lineage>
        <taxon>Bacteria</taxon>
        <taxon>Pseudomonadati</taxon>
        <taxon>Pseudomonadota</taxon>
        <taxon>Alphaproteobacteria</taxon>
        <taxon>Hyphomicrobiales</taxon>
        <taxon>Beijerinckiaceae</taxon>
        <taxon>Methylovirgula</taxon>
    </lineage>
</organism>
<accession>A0A3D9Z2K4</accession>
<feature type="transmembrane region" description="Helical" evidence="2">
    <location>
        <begin position="191"/>
        <end position="210"/>
    </location>
</feature>
<keyword evidence="2" id="KW-0812">Transmembrane</keyword>
<feature type="region of interest" description="Disordered" evidence="1">
    <location>
        <begin position="1"/>
        <end position="42"/>
    </location>
</feature>
<protein>
    <submittedName>
        <fullName evidence="3">Uncharacterized protein</fullName>
    </submittedName>
</protein>
<gene>
    <name evidence="3" type="ORF">DES32_0614</name>
</gene>
<proteinExistence type="predicted"/>
<dbReference type="Proteomes" id="UP000256900">
    <property type="component" value="Unassembled WGS sequence"/>
</dbReference>
<dbReference type="EMBL" id="QUMO01000001">
    <property type="protein sequence ID" value="REF89393.1"/>
    <property type="molecule type" value="Genomic_DNA"/>
</dbReference>
<keyword evidence="2" id="KW-0472">Membrane</keyword>
<feature type="transmembrane region" description="Helical" evidence="2">
    <location>
        <begin position="163"/>
        <end position="185"/>
    </location>
</feature>
<dbReference type="AlphaFoldDB" id="A0A3D9Z2K4"/>
<reference evidence="3 4" key="1">
    <citation type="submission" date="2018-08" db="EMBL/GenBank/DDBJ databases">
        <title>Genomic Encyclopedia of Type Strains, Phase IV (KMG-IV): sequencing the most valuable type-strain genomes for metagenomic binning, comparative biology and taxonomic classification.</title>
        <authorList>
            <person name="Goeker M."/>
        </authorList>
    </citation>
    <scope>NUCLEOTIDE SEQUENCE [LARGE SCALE GENOMIC DNA]</scope>
    <source>
        <strain evidence="3 4">BW863</strain>
    </source>
</reference>
<feature type="compositionally biased region" description="Basic and acidic residues" evidence="1">
    <location>
        <begin position="30"/>
        <end position="42"/>
    </location>
</feature>
<evidence type="ECO:0000313" key="3">
    <source>
        <dbReference type="EMBL" id="REF89393.1"/>
    </source>
</evidence>
<sequence length="216" mass="21950">MSPPMSMPPAKTFGRRGLAPAARGPAPARPDPRPSEKLAPELPREVVAAVLAGPRDDASAARAKPSGITRVGWSFRAAVLAGLIVGLLNAAARATSFLSFGALGGLDKLPLGDIGMGQISLGEAQVPIMLLIAMAGLWSGARASALALLFAHKILARLGHTSLLAYSLGGAAASLAYALVAALLWADATPVSIGMEALSGLGAGFFYRLFAATERG</sequence>
<feature type="compositionally biased region" description="Low complexity" evidence="1">
    <location>
        <begin position="15"/>
        <end position="26"/>
    </location>
</feature>
<feature type="transmembrane region" description="Helical" evidence="2">
    <location>
        <begin position="126"/>
        <end position="151"/>
    </location>
</feature>
<feature type="transmembrane region" description="Helical" evidence="2">
    <location>
        <begin position="78"/>
        <end position="106"/>
    </location>
</feature>
<evidence type="ECO:0000256" key="1">
    <source>
        <dbReference type="SAM" id="MobiDB-lite"/>
    </source>
</evidence>
<keyword evidence="4" id="KW-1185">Reference proteome</keyword>
<keyword evidence="2" id="KW-1133">Transmembrane helix</keyword>